<feature type="region of interest" description="Disordered" evidence="1">
    <location>
        <begin position="203"/>
        <end position="306"/>
    </location>
</feature>
<evidence type="ECO:0000256" key="1">
    <source>
        <dbReference type="SAM" id="MobiDB-lite"/>
    </source>
</evidence>
<evidence type="ECO:0008006" key="7">
    <source>
        <dbReference type="Google" id="ProtNLM"/>
    </source>
</evidence>
<evidence type="ECO:0000313" key="6">
    <source>
        <dbReference type="Proteomes" id="UP000799764"/>
    </source>
</evidence>
<comment type="caution">
    <text evidence="5">The sequence shown here is derived from an EMBL/GenBank/DDBJ whole genome shotgun (WGS) entry which is preliminary data.</text>
</comment>
<dbReference type="Pfam" id="PF21048">
    <property type="entry name" value="Rad26-like_N"/>
    <property type="match status" value="1"/>
</dbReference>
<dbReference type="Proteomes" id="UP000799764">
    <property type="component" value="Unassembled WGS sequence"/>
</dbReference>
<feature type="region of interest" description="Disordered" evidence="1">
    <location>
        <begin position="143"/>
        <end position="176"/>
    </location>
</feature>
<feature type="compositionally biased region" description="Basic and acidic residues" evidence="1">
    <location>
        <begin position="143"/>
        <end position="162"/>
    </location>
</feature>
<protein>
    <recommendedName>
        <fullName evidence="7">DNA repair protein Rad26</fullName>
    </recommendedName>
</protein>
<dbReference type="Pfam" id="PF12331">
    <property type="entry name" value="Rad26-like_helical_rpts"/>
    <property type="match status" value="1"/>
</dbReference>
<dbReference type="OrthoDB" id="5245063at2759"/>
<dbReference type="Pfam" id="PF21046">
    <property type="entry name" value="Rad26-like_C"/>
    <property type="match status" value="1"/>
</dbReference>
<sequence>MDDDDFDFSDADLDGLPANTLQQLETTAIRATQQQQSHLDNAAVHEDDSAYYGFDHGDEDEVVNLDDDRGAPHFPNNDATGYQATQPDNAATAQYHGAVEVEEVPRQSQVDVRRLLERIKKLEQEKRRLNQNLNTASAEVIKKTGEADNLRRRTEHAARQTEQRLAQQQQEHSDATGRITAERDALLRQLEQAKTNSAFDEYNRIEEHMRRPRRVVPSRPKPTAPLVVSPAGTPSKRQKNLPLGDGFDHDDVVMVSPSKRRDKSKAATPKQASKRKRQVTNDSPVPILELSEPRTQPKAPDPPSLNEAQFDIHLLRNLWSNDQRYTLLHRLLSHRCSRGDDRILEALTQHAFPSNNAKKLSSIVYDSFSASIPSNNARELATRLCGIFNNIWKQCLREKYYAPIYLVLDALQFILACEPAKTAVAVMEDVIPLIVESVKLVAIPVYEARNRNEKKTAFLFSSEYLTIADQVDVQSCLDLLYLLATCCVSCPSPEPLARFWRNMPLDWVLLMLIKEQPIPSMLILLRTLSTSALPASLGPIIASDPEIQTGGENNLLARLTNLFSESIEPIPNSKSAEPPQPVPESQIWIVRLKTLDVLIQFSIPEYGSTVIINHSLCIGRLIKYLNHAVSALYARPLSPTQPEKIATINTTMKLLNHLTTCNPSFNIKSKLNETLGGLHAYYVSLTRLAFSEGLVLEAGIKQEVMDMAHDILDDGLSPEEGDALAEVFPSGNSA</sequence>
<feature type="domain" description="Rad26-like C-terminal" evidence="3">
    <location>
        <begin position="665"/>
        <end position="728"/>
    </location>
</feature>
<name>A0A9P4PV57_9PLEO</name>
<keyword evidence="6" id="KW-1185">Reference proteome</keyword>
<evidence type="ECO:0000259" key="3">
    <source>
        <dbReference type="Pfam" id="PF21046"/>
    </source>
</evidence>
<evidence type="ECO:0000259" key="2">
    <source>
        <dbReference type="Pfam" id="PF12331"/>
    </source>
</evidence>
<dbReference type="EMBL" id="MU001493">
    <property type="protein sequence ID" value="KAF2451021.1"/>
    <property type="molecule type" value="Genomic_DNA"/>
</dbReference>
<evidence type="ECO:0000313" key="5">
    <source>
        <dbReference type="EMBL" id="KAF2451021.1"/>
    </source>
</evidence>
<dbReference type="InterPro" id="IPR048379">
    <property type="entry name" value="Rad26-like_C"/>
</dbReference>
<feature type="region of interest" description="Disordered" evidence="1">
    <location>
        <begin position="49"/>
        <end position="77"/>
    </location>
</feature>
<dbReference type="AlphaFoldDB" id="A0A9P4PV57"/>
<proteinExistence type="predicted"/>
<accession>A0A9P4PV57</accession>
<evidence type="ECO:0000259" key="4">
    <source>
        <dbReference type="Pfam" id="PF21048"/>
    </source>
</evidence>
<reference evidence="5" key="1">
    <citation type="journal article" date="2020" name="Stud. Mycol.">
        <title>101 Dothideomycetes genomes: a test case for predicting lifestyles and emergence of pathogens.</title>
        <authorList>
            <person name="Haridas S."/>
            <person name="Albert R."/>
            <person name="Binder M."/>
            <person name="Bloem J."/>
            <person name="Labutti K."/>
            <person name="Salamov A."/>
            <person name="Andreopoulos B."/>
            <person name="Baker S."/>
            <person name="Barry K."/>
            <person name="Bills G."/>
            <person name="Bluhm B."/>
            <person name="Cannon C."/>
            <person name="Castanera R."/>
            <person name="Culley D."/>
            <person name="Daum C."/>
            <person name="Ezra D."/>
            <person name="Gonzalez J."/>
            <person name="Henrissat B."/>
            <person name="Kuo A."/>
            <person name="Liang C."/>
            <person name="Lipzen A."/>
            <person name="Lutzoni F."/>
            <person name="Magnuson J."/>
            <person name="Mondo S."/>
            <person name="Nolan M."/>
            <person name="Ohm R."/>
            <person name="Pangilinan J."/>
            <person name="Park H.-J."/>
            <person name="Ramirez L."/>
            <person name="Alfaro M."/>
            <person name="Sun H."/>
            <person name="Tritt A."/>
            <person name="Yoshinaga Y."/>
            <person name="Zwiers L.-H."/>
            <person name="Turgeon B."/>
            <person name="Goodwin S."/>
            <person name="Spatafora J."/>
            <person name="Crous P."/>
            <person name="Grigoriev I."/>
        </authorList>
    </citation>
    <scope>NUCLEOTIDE SEQUENCE</scope>
    <source>
        <strain evidence="5">CBS 690.94</strain>
    </source>
</reference>
<dbReference type="InterPro" id="IPR048380">
    <property type="entry name" value="Rad26-like_N"/>
</dbReference>
<dbReference type="InterPro" id="IPR022093">
    <property type="entry name" value="Rad26-like_helical"/>
</dbReference>
<gene>
    <name evidence="5" type="ORF">P171DRAFT_349615</name>
</gene>
<feature type="domain" description="Rad26-like N-terminal" evidence="4">
    <location>
        <begin position="327"/>
        <end position="368"/>
    </location>
</feature>
<feature type="domain" description="Rad26-like helical repeats" evidence="2">
    <location>
        <begin position="433"/>
        <end position="658"/>
    </location>
</feature>
<organism evidence="5 6">
    <name type="scientific">Karstenula rhodostoma CBS 690.94</name>
    <dbReference type="NCBI Taxonomy" id="1392251"/>
    <lineage>
        <taxon>Eukaryota</taxon>
        <taxon>Fungi</taxon>
        <taxon>Dikarya</taxon>
        <taxon>Ascomycota</taxon>
        <taxon>Pezizomycotina</taxon>
        <taxon>Dothideomycetes</taxon>
        <taxon>Pleosporomycetidae</taxon>
        <taxon>Pleosporales</taxon>
        <taxon>Massarineae</taxon>
        <taxon>Didymosphaeriaceae</taxon>
        <taxon>Karstenula</taxon>
    </lineage>
</organism>